<evidence type="ECO:0000313" key="1">
    <source>
        <dbReference type="EMBL" id="OQX34915.1"/>
    </source>
</evidence>
<gene>
    <name evidence="1" type="ORF">B0D84_02950</name>
    <name evidence="2" type="ORF">C3L24_13395</name>
</gene>
<reference evidence="1 3" key="1">
    <citation type="submission" date="2017-02" db="EMBL/GenBank/DDBJ databases">
        <title>Novel co-symbiosis in the unique lucinid bivalve Phacoides pectinatus.</title>
        <authorList>
            <person name="Lim S.J."/>
            <person name="Davis B.G."/>
            <person name="Gill D.E."/>
            <person name="Engel A.S."/>
            <person name="Anderson L.C."/>
            <person name="Campbell B.J."/>
        </authorList>
    </citation>
    <scope>NUCLEOTIDE SEQUENCE [LARGE SCALE GENOMIC DNA]</scope>
    <source>
        <strain evidence="1">LUC13016_P6</strain>
    </source>
</reference>
<name>A0A657PYH0_9GAMM</name>
<protein>
    <submittedName>
        <fullName evidence="2">DUF3467 domain-containing protein</fullName>
    </submittedName>
</protein>
<keyword evidence="3" id="KW-1185">Reference proteome</keyword>
<dbReference type="EMBL" id="PQCO01000324">
    <property type="protein sequence ID" value="PUD98114.1"/>
    <property type="molecule type" value="Genomic_DNA"/>
</dbReference>
<dbReference type="InterPro" id="IPR021857">
    <property type="entry name" value="DUF3467"/>
</dbReference>
<organism evidence="1 3">
    <name type="scientific">Candidatus Sedimenticola endophacoides</name>
    <dbReference type="NCBI Taxonomy" id="2548426"/>
    <lineage>
        <taxon>Bacteria</taxon>
        <taxon>Pseudomonadati</taxon>
        <taxon>Pseudomonadota</taxon>
        <taxon>Gammaproteobacteria</taxon>
        <taxon>Chromatiales</taxon>
        <taxon>Sedimenticolaceae</taxon>
        <taxon>Sedimenticola</taxon>
    </lineage>
</organism>
<evidence type="ECO:0000313" key="3">
    <source>
        <dbReference type="Proteomes" id="UP000243361"/>
    </source>
</evidence>
<dbReference type="Pfam" id="PF11950">
    <property type="entry name" value="DUF3467"/>
    <property type="match status" value="1"/>
</dbReference>
<dbReference type="Proteomes" id="UP000250928">
    <property type="component" value="Unassembled WGS sequence"/>
</dbReference>
<proteinExistence type="predicted"/>
<comment type="caution">
    <text evidence="1">The sequence shown here is derived from an EMBL/GenBank/DDBJ whole genome shotgun (WGS) entry which is preliminary data.</text>
</comment>
<accession>A0A657PYH0</accession>
<dbReference type="Proteomes" id="UP000243361">
    <property type="component" value="Unassembled WGS sequence"/>
</dbReference>
<reference evidence="2 4" key="2">
    <citation type="submission" date="2018-01" db="EMBL/GenBank/DDBJ databases">
        <title>Novel co-symbiosis in the lucinid bivalve Phacoides pectinatus.</title>
        <authorList>
            <person name="Lim S.J."/>
            <person name="Davis B.G."/>
            <person name="Gill D.E."/>
            <person name="Engel A.S."/>
            <person name="Anderson L.C."/>
            <person name="Campbell B.J."/>
        </authorList>
    </citation>
    <scope>NUCLEOTIDE SEQUENCE [LARGE SCALE GENOMIC DNA]</scope>
    <source>
        <strain evidence="2">N3_P5</strain>
    </source>
</reference>
<evidence type="ECO:0000313" key="4">
    <source>
        <dbReference type="Proteomes" id="UP000250928"/>
    </source>
</evidence>
<dbReference type="AlphaFoldDB" id="A0A657PYH0"/>
<evidence type="ECO:0000313" key="2">
    <source>
        <dbReference type="EMBL" id="PUD98114.1"/>
    </source>
</evidence>
<dbReference type="EMBL" id="MUIE01000197">
    <property type="protein sequence ID" value="OQX34915.1"/>
    <property type="molecule type" value="Genomic_DNA"/>
</dbReference>
<sequence>MAEKKEEKKERANAQIKWNDSKINSTYANVCNVISSREEVSLLFGMNQRWDAENNELVIELSDRIVLNPFAAKRVALLLNNVIQQYEAKFGDIVLETEAPAAPKAN</sequence>